<dbReference type="SUPFAM" id="SSF52210">
    <property type="entry name" value="Succinyl-CoA synthetase domains"/>
    <property type="match status" value="1"/>
</dbReference>
<dbReference type="InterPro" id="IPR016102">
    <property type="entry name" value="Succinyl-CoA_synth-like"/>
</dbReference>
<evidence type="ECO:0000256" key="4">
    <source>
        <dbReference type="ARBA" id="ARBA00022598"/>
    </source>
</evidence>
<keyword evidence="4 8" id="KW-0436">Ligase</keyword>
<dbReference type="InterPro" id="IPR005811">
    <property type="entry name" value="SUCC_ACL_C"/>
</dbReference>
<feature type="binding site" evidence="8">
    <location>
        <begin position="150"/>
        <end position="152"/>
    </location>
    <ligand>
        <name>CoA</name>
        <dbReference type="ChEBI" id="CHEBI:57287"/>
    </ligand>
</feature>
<dbReference type="InterPro" id="IPR017440">
    <property type="entry name" value="Cit_synth/succinyl-CoA_lig_AS"/>
</dbReference>
<evidence type="ECO:0000256" key="1">
    <source>
        <dbReference type="ARBA" id="ARBA00005064"/>
    </source>
</evidence>
<feature type="domain" description="CoA-binding" evidence="12">
    <location>
        <begin position="58"/>
        <end position="154"/>
    </location>
</feature>
<reference evidence="13" key="1">
    <citation type="journal article" date="2021" name="Front. Plant Sci.">
        <title>Chromosome-Scale Genome Assembly for Chinese Sour Jujube and Insights Into Its Genome Evolution and Domestication Signature.</title>
        <authorList>
            <person name="Shen L.-Y."/>
            <person name="Luo H."/>
            <person name="Wang X.-L."/>
            <person name="Wang X.-M."/>
            <person name="Qiu X.-J."/>
            <person name="Liu H."/>
            <person name="Zhou S.-S."/>
            <person name="Jia K.-H."/>
            <person name="Nie S."/>
            <person name="Bao Y.-T."/>
            <person name="Zhang R.-G."/>
            <person name="Yun Q.-Z."/>
            <person name="Chai Y.-H."/>
            <person name="Lu J.-Y."/>
            <person name="Li Y."/>
            <person name="Zhao S.-W."/>
            <person name="Mao J.-F."/>
            <person name="Jia S.-G."/>
            <person name="Mao Y.-M."/>
        </authorList>
    </citation>
    <scope>NUCLEOTIDE SEQUENCE</scope>
    <source>
        <strain evidence="13">AT0</strain>
        <tissue evidence="13">Leaf</tissue>
    </source>
</reference>
<accession>A0A978VGC6</accession>
<name>A0A978VGC6_ZIZJJ</name>
<feature type="region of interest" description="Disordered" evidence="11">
    <location>
        <begin position="16"/>
        <end position="38"/>
    </location>
</feature>
<dbReference type="NCBIfam" id="TIGR01019">
    <property type="entry name" value="sucCoAalpha"/>
    <property type="match status" value="1"/>
</dbReference>
<keyword evidence="5 8" id="KW-0547">Nucleotide-binding</keyword>
<evidence type="ECO:0000256" key="9">
    <source>
        <dbReference type="PIRSR" id="PIRSR001553-1"/>
    </source>
</evidence>
<comment type="similarity">
    <text evidence="8 10">Belongs to the succinate/malate CoA ligase alpha subunit family.</text>
</comment>
<dbReference type="AlphaFoldDB" id="A0A978VGC6"/>
<protein>
    <recommendedName>
        <fullName evidence="8">Succinate--CoA ligase [ADP-forming] subunit alpha, mitochondrial</fullName>
        <ecNumber evidence="8">6.2.1.5</ecNumber>
    </recommendedName>
    <alternativeName>
        <fullName evidence="8">Succinyl-CoA synthetase subunit alpha</fullName>
        <shortName evidence="8">SCS-alpha</shortName>
    </alternativeName>
</protein>
<evidence type="ECO:0000256" key="10">
    <source>
        <dbReference type="RuleBase" id="RU000677"/>
    </source>
</evidence>
<comment type="catalytic activity">
    <reaction evidence="6 8">
        <text>succinate + ATP + CoA = succinyl-CoA + ADP + phosphate</text>
        <dbReference type="Rhea" id="RHEA:17661"/>
        <dbReference type="ChEBI" id="CHEBI:30031"/>
        <dbReference type="ChEBI" id="CHEBI:30616"/>
        <dbReference type="ChEBI" id="CHEBI:43474"/>
        <dbReference type="ChEBI" id="CHEBI:57287"/>
        <dbReference type="ChEBI" id="CHEBI:57292"/>
        <dbReference type="ChEBI" id="CHEBI:456216"/>
        <dbReference type="EC" id="6.2.1.5"/>
    </reaction>
</comment>
<dbReference type="InterPro" id="IPR005810">
    <property type="entry name" value="CoA_lig_alpha"/>
</dbReference>
<evidence type="ECO:0000256" key="3">
    <source>
        <dbReference type="ARBA" id="ARBA00022532"/>
    </source>
</evidence>
<feature type="binding site" evidence="8">
    <location>
        <begin position="71"/>
        <end position="74"/>
    </location>
    <ligand>
        <name>CoA</name>
        <dbReference type="ChEBI" id="CHEBI:57287"/>
    </ligand>
</feature>
<dbReference type="SUPFAM" id="SSF51735">
    <property type="entry name" value="NAD(P)-binding Rossmann-fold domains"/>
    <property type="match status" value="1"/>
</dbReference>
<dbReference type="GO" id="GO:0006099">
    <property type="term" value="P:tricarboxylic acid cycle"/>
    <property type="evidence" value="ECO:0007669"/>
    <property type="project" value="UniProtKB-UniRule"/>
</dbReference>
<dbReference type="FunFam" id="3.40.50.720:FF:000002">
    <property type="entry name" value="Succinate--CoA ligase [ADP-forming] subunit alpha"/>
    <property type="match status" value="1"/>
</dbReference>
<dbReference type="FunFam" id="3.40.50.261:FF:000005">
    <property type="entry name" value="Succinate--CoA ligase [ADP-forming] subunit alpha, mitochondrial"/>
    <property type="match status" value="1"/>
</dbReference>
<dbReference type="Pfam" id="PF02629">
    <property type="entry name" value="CoA_binding"/>
    <property type="match status" value="1"/>
</dbReference>
<evidence type="ECO:0000256" key="8">
    <source>
        <dbReference type="HAMAP-Rule" id="MF_03222"/>
    </source>
</evidence>
<dbReference type="GO" id="GO:0000166">
    <property type="term" value="F:nucleotide binding"/>
    <property type="evidence" value="ECO:0007669"/>
    <property type="project" value="UniProtKB-KW"/>
</dbReference>
<dbReference type="InterPro" id="IPR003781">
    <property type="entry name" value="CoA-bd"/>
</dbReference>
<proteinExistence type="inferred from homology"/>
<feature type="binding site" evidence="8">
    <location>
        <position position="214"/>
    </location>
    <ligand>
        <name>substrate</name>
        <note>ligand shared with subunit beta</note>
    </ligand>
</feature>
<evidence type="ECO:0000256" key="5">
    <source>
        <dbReference type="ARBA" id="ARBA00022741"/>
    </source>
</evidence>
<dbReference type="HAMAP" id="MF_01988">
    <property type="entry name" value="Succ_CoA_alpha"/>
    <property type="match status" value="1"/>
</dbReference>
<comment type="subunit">
    <text evidence="7">Heterodimer of an alpha and a beta subunit. Different beta subunits determine nucleotide specificity. Together with the ATP-specific beta subunit SUCLA2, forms an ADP-forming succinyl-CoA synthetase (A-SCS). Together with the GTP-specific beta subunit SUCLG2 forms a GDP-forming succinyl-CoA synthetase (G-SCS).</text>
</comment>
<evidence type="ECO:0000256" key="11">
    <source>
        <dbReference type="SAM" id="MobiDB-lite"/>
    </source>
</evidence>
<comment type="caution">
    <text evidence="13">The sequence shown here is derived from an EMBL/GenBank/DDBJ whole genome shotgun (WGS) entry which is preliminary data.</text>
</comment>
<dbReference type="EC" id="6.2.1.5" evidence="8"/>
<gene>
    <name evidence="13" type="ORF">FEM48_Zijuj05G0181700</name>
</gene>
<dbReference type="SMART" id="SM00881">
    <property type="entry name" value="CoA_binding"/>
    <property type="match status" value="1"/>
</dbReference>
<dbReference type="GO" id="GO:0009361">
    <property type="term" value="C:succinate-CoA ligase complex (ADP-forming)"/>
    <property type="evidence" value="ECO:0007669"/>
    <property type="project" value="TreeGrafter"/>
</dbReference>
<dbReference type="OrthoDB" id="1664372at2759"/>
<feature type="binding site" evidence="8">
    <location>
        <position position="97"/>
    </location>
    <ligand>
        <name>CoA</name>
        <dbReference type="ChEBI" id="CHEBI:57287"/>
    </ligand>
</feature>
<dbReference type="PROSITE" id="PS01216">
    <property type="entry name" value="SUCCINYL_COA_LIG_1"/>
    <property type="match status" value="1"/>
</dbReference>
<dbReference type="EMBL" id="JAEACU010000005">
    <property type="protein sequence ID" value="KAH7529415.1"/>
    <property type="molecule type" value="Genomic_DNA"/>
</dbReference>
<comment type="subcellular location">
    <subcellularLocation>
        <location evidence="8">Mitochondrion</location>
    </subcellularLocation>
</comment>
<evidence type="ECO:0000259" key="12">
    <source>
        <dbReference type="SMART" id="SM00881"/>
    </source>
</evidence>
<organism evidence="13 14">
    <name type="scientific">Ziziphus jujuba var. spinosa</name>
    <dbReference type="NCBI Taxonomy" id="714518"/>
    <lineage>
        <taxon>Eukaryota</taxon>
        <taxon>Viridiplantae</taxon>
        <taxon>Streptophyta</taxon>
        <taxon>Embryophyta</taxon>
        <taxon>Tracheophyta</taxon>
        <taxon>Spermatophyta</taxon>
        <taxon>Magnoliopsida</taxon>
        <taxon>eudicotyledons</taxon>
        <taxon>Gunneridae</taxon>
        <taxon>Pentapetalae</taxon>
        <taxon>rosids</taxon>
        <taxon>fabids</taxon>
        <taxon>Rosales</taxon>
        <taxon>Rhamnaceae</taxon>
        <taxon>Paliureae</taxon>
        <taxon>Ziziphus</taxon>
    </lineage>
</organism>
<dbReference type="GO" id="GO:0005739">
    <property type="term" value="C:mitochondrion"/>
    <property type="evidence" value="ECO:0007669"/>
    <property type="project" value="UniProtKB-SubCell"/>
</dbReference>
<dbReference type="PANTHER" id="PTHR11117:SF2">
    <property type="entry name" value="SUCCINATE--COA LIGASE [ADP_GDP-FORMING] SUBUNIT ALPHA, MITOCHONDRIAL"/>
    <property type="match status" value="1"/>
</dbReference>
<dbReference type="Gene3D" id="3.40.50.261">
    <property type="entry name" value="Succinyl-CoA synthetase domains"/>
    <property type="match status" value="1"/>
</dbReference>
<evidence type="ECO:0000256" key="6">
    <source>
        <dbReference type="ARBA" id="ARBA00050456"/>
    </source>
</evidence>
<keyword evidence="3 8" id="KW-0816">Tricarboxylic acid cycle</keyword>
<dbReference type="InterPro" id="IPR033847">
    <property type="entry name" value="Citrt_syn/SCS-alpha_CS"/>
</dbReference>
<feature type="active site" description="Tele-phosphohistidine intermediate" evidence="8 9">
    <location>
        <position position="303"/>
    </location>
</feature>
<dbReference type="Proteomes" id="UP000813462">
    <property type="component" value="Unassembled WGS sequence"/>
</dbReference>
<comment type="subunit">
    <text evidence="2">Heterooctamer of 4 alpha and 4 beta chains.</text>
</comment>
<dbReference type="Gene3D" id="3.40.50.720">
    <property type="entry name" value="NAD(P)-binding Rossmann-like Domain"/>
    <property type="match status" value="1"/>
</dbReference>
<evidence type="ECO:0000313" key="13">
    <source>
        <dbReference type="EMBL" id="KAH7529415.1"/>
    </source>
</evidence>
<comment type="function">
    <text evidence="8">Succinyl-CoA synthetase functions in the citric acid cycle (TCA), coupling the hydrolysis of succinyl-CoA to the synthesis of ATP and thus represents the only step of substrate-level phosphorylation in the TCA. The alpha subunit of the enzyme binds the substrates coenzyme A and phosphate, while succinate binding and nucleotide specificity is provided by the beta subunit.</text>
</comment>
<dbReference type="PRINTS" id="PR01798">
    <property type="entry name" value="SCOASYNTHASE"/>
</dbReference>
<sequence>MGRQAVAKLIGSIAKRNPLYSSPSSSSSSSSSSLLSSGSAAQSRRHYAAAPPPPPAVFVDKNTRVICQGITGKNGTFHTEQAIEYGTKMVGGVTPKKGGTEHLGLPVFNTVAEAKAETKANASVIYVPPPFAAKAILEAVEAELDLVVCITEGIPQHDMVKVKAALNKQSKTRLIGPNCPGIIKPGECKIGIMPGYIHKPGRVGIVSRSGTLTYEAVFQTTAVGLGQSTCVGIGGDPFNGTNFVDCIERFLVDPQTEGIVLIGEIGGTAEEDAAALIKESGTEKPVVAFIAGLTAPPGRRMGHAGAIVSGGKGTAQGKIQTLREAGVTVVESPAKIGTTILDVFKQKGLV</sequence>
<keyword evidence="8" id="KW-0496">Mitochondrion</keyword>
<dbReference type="NCBIfam" id="NF004230">
    <property type="entry name" value="PRK05678.1"/>
    <property type="match status" value="1"/>
</dbReference>
<dbReference type="InterPro" id="IPR036291">
    <property type="entry name" value="NAD(P)-bd_dom_sf"/>
</dbReference>
<dbReference type="PROSITE" id="PS00399">
    <property type="entry name" value="SUCCINYL_COA_LIG_2"/>
    <property type="match status" value="1"/>
</dbReference>
<dbReference type="PANTHER" id="PTHR11117">
    <property type="entry name" value="SUCCINYL-COA LIGASE SUBUNIT ALPHA"/>
    <property type="match status" value="1"/>
</dbReference>
<dbReference type="Pfam" id="PF00549">
    <property type="entry name" value="Ligase_CoA"/>
    <property type="match status" value="1"/>
</dbReference>
<dbReference type="PIRSF" id="PIRSF001553">
    <property type="entry name" value="SucCS_alpha"/>
    <property type="match status" value="1"/>
</dbReference>
<feature type="compositionally biased region" description="Low complexity" evidence="11">
    <location>
        <begin position="21"/>
        <end position="38"/>
    </location>
</feature>
<evidence type="ECO:0000256" key="7">
    <source>
        <dbReference type="ARBA" id="ARBA00061754"/>
    </source>
</evidence>
<evidence type="ECO:0000313" key="14">
    <source>
        <dbReference type="Proteomes" id="UP000813462"/>
    </source>
</evidence>
<dbReference type="GO" id="GO:0004776">
    <property type="term" value="F:succinate-CoA ligase (GDP-forming) activity"/>
    <property type="evidence" value="ECO:0007669"/>
    <property type="project" value="TreeGrafter"/>
</dbReference>
<evidence type="ECO:0000256" key="2">
    <source>
        <dbReference type="ARBA" id="ARBA00011412"/>
    </source>
</evidence>
<comment type="pathway">
    <text evidence="1 8">Carbohydrate metabolism; tricarboxylic acid cycle; succinate from succinyl-CoA (ligase route): step 1/1.</text>
</comment>
<dbReference type="GO" id="GO:0004775">
    <property type="term" value="F:succinate-CoA ligase (ADP-forming) activity"/>
    <property type="evidence" value="ECO:0007669"/>
    <property type="project" value="UniProtKB-UniRule"/>
</dbReference>